<evidence type="ECO:0000313" key="3">
    <source>
        <dbReference type="EMBL" id="KAK9694806.1"/>
    </source>
</evidence>
<name>A0ABR2VRG9_9FUNG</name>
<dbReference type="PANTHER" id="PTHR32085:SF3">
    <property type="entry name" value="PROTEIN CSF1"/>
    <property type="match status" value="1"/>
</dbReference>
<evidence type="ECO:0000259" key="2">
    <source>
        <dbReference type="Pfam" id="PF21678"/>
    </source>
</evidence>
<dbReference type="InterPro" id="IPR029636">
    <property type="entry name" value="Csf1"/>
</dbReference>
<keyword evidence="4" id="KW-1185">Reference proteome</keyword>
<dbReference type="EMBL" id="JASJQH010008156">
    <property type="protein sequence ID" value="KAK9694806.1"/>
    <property type="molecule type" value="Genomic_DNA"/>
</dbReference>
<accession>A0ABR2VRG9</accession>
<sequence>MVGASGVDGSADSNEAFITFLIYCLVVVTVVFLLFLVLNRVFAQILSKIINMYTWKKYRAYFEIDSLQFSLLGGRVLFKNFRYYSRNQSIFILQGHITFRYWFLRVREEKSSETLSESSIPDNATFQERREGKEPPCRIKCEVKGLEWFMYNRTPVYDIIEEIINPTLNRDSSVLQGFDCGNSEENITVNFDGEIPPADTESSMFRKMLPIQFECDIGSITVGNNDLPTILITNFSQATGVYSAAKPSSPLDYYKSVLNMDIISPKISCRINVDYNGDGEFSILTSRSALIKR</sequence>
<comment type="caution">
    <text evidence="3">The sequence shown here is derived from an EMBL/GenBank/DDBJ whole genome shotgun (WGS) entry which is preliminary data.</text>
</comment>
<feature type="domain" description="Csf1 N-terminal" evidence="2">
    <location>
        <begin position="31"/>
        <end position="283"/>
    </location>
</feature>
<protein>
    <submittedName>
        <fullName evidence="3">Macrophage colony-stimulating factor 1 receptor</fullName>
    </submittedName>
</protein>
<evidence type="ECO:0000313" key="4">
    <source>
        <dbReference type="Proteomes" id="UP001479436"/>
    </source>
</evidence>
<keyword evidence="1" id="KW-1133">Transmembrane helix</keyword>
<evidence type="ECO:0000256" key="1">
    <source>
        <dbReference type="SAM" id="Phobius"/>
    </source>
</evidence>
<dbReference type="Pfam" id="PF21678">
    <property type="entry name" value="Csf1_N"/>
    <property type="match status" value="1"/>
</dbReference>
<keyword evidence="1" id="KW-0472">Membrane</keyword>
<dbReference type="PANTHER" id="PTHR32085">
    <property type="entry name" value="PROTEIN CSF1"/>
    <property type="match status" value="1"/>
</dbReference>
<dbReference type="Proteomes" id="UP001479436">
    <property type="component" value="Unassembled WGS sequence"/>
</dbReference>
<dbReference type="InterPro" id="IPR048636">
    <property type="entry name" value="Csf1_N"/>
</dbReference>
<keyword evidence="1" id="KW-0812">Transmembrane</keyword>
<organism evidence="3 4">
    <name type="scientific">Basidiobolus ranarum</name>
    <dbReference type="NCBI Taxonomy" id="34480"/>
    <lineage>
        <taxon>Eukaryota</taxon>
        <taxon>Fungi</taxon>
        <taxon>Fungi incertae sedis</taxon>
        <taxon>Zoopagomycota</taxon>
        <taxon>Entomophthoromycotina</taxon>
        <taxon>Basidiobolomycetes</taxon>
        <taxon>Basidiobolales</taxon>
        <taxon>Basidiobolaceae</taxon>
        <taxon>Basidiobolus</taxon>
    </lineage>
</organism>
<gene>
    <name evidence="3" type="primary">CSF1_2</name>
    <name evidence="3" type="ORF">K7432_013276</name>
</gene>
<proteinExistence type="predicted"/>
<reference evidence="3 4" key="1">
    <citation type="submission" date="2023-04" db="EMBL/GenBank/DDBJ databases">
        <title>Genome of Basidiobolus ranarum AG-B5.</title>
        <authorList>
            <person name="Stajich J.E."/>
            <person name="Carter-House D."/>
            <person name="Gryganskyi A."/>
        </authorList>
    </citation>
    <scope>NUCLEOTIDE SEQUENCE [LARGE SCALE GENOMIC DNA]</scope>
    <source>
        <strain evidence="3 4">AG-B5</strain>
    </source>
</reference>
<keyword evidence="3" id="KW-0675">Receptor</keyword>
<feature type="transmembrane region" description="Helical" evidence="1">
    <location>
        <begin position="20"/>
        <end position="42"/>
    </location>
</feature>